<dbReference type="AlphaFoldDB" id="A0A5A7PSF3"/>
<feature type="compositionally biased region" description="Low complexity" evidence="1">
    <location>
        <begin position="130"/>
        <end position="139"/>
    </location>
</feature>
<proteinExistence type="predicted"/>
<feature type="compositionally biased region" description="Polar residues" evidence="1">
    <location>
        <begin position="101"/>
        <end position="113"/>
    </location>
</feature>
<feature type="region of interest" description="Disordered" evidence="1">
    <location>
        <begin position="44"/>
        <end position="148"/>
    </location>
</feature>
<organism evidence="2 3">
    <name type="scientific">Striga asiatica</name>
    <name type="common">Asiatic witchweed</name>
    <name type="synonym">Buchnera asiatica</name>
    <dbReference type="NCBI Taxonomy" id="4170"/>
    <lineage>
        <taxon>Eukaryota</taxon>
        <taxon>Viridiplantae</taxon>
        <taxon>Streptophyta</taxon>
        <taxon>Embryophyta</taxon>
        <taxon>Tracheophyta</taxon>
        <taxon>Spermatophyta</taxon>
        <taxon>Magnoliopsida</taxon>
        <taxon>eudicotyledons</taxon>
        <taxon>Gunneridae</taxon>
        <taxon>Pentapetalae</taxon>
        <taxon>asterids</taxon>
        <taxon>lamiids</taxon>
        <taxon>Lamiales</taxon>
        <taxon>Orobanchaceae</taxon>
        <taxon>Buchnereae</taxon>
        <taxon>Striga</taxon>
    </lineage>
</organism>
<dbReference type="Proteomes" id="UP000325081">
    <property type="component" value="Unassembled WGS sequence"/>
</dbReference>
<evidence type="ECO:0000313" key="3">
    <source>
        <dbReference type="Proteomes" id="UP000325081"/>
    </source>
</evidence>
<comment type="caution">
    <text evidence="2">The sequence shown here is derived from an EMBL/GenBank/DDBJ whole genome shotgun (WGS) entry which is preliminary data.</text>
</comment>
<gene>
    <name evidence="2" type="ORF">STAS_11878</name>
</gene>
<reference evidence="3" key="1">
    <citation type="journal article" date="2019" name="Curr. Biol.">
        <title>Genome Sequence of Striga asiatica Provides Insight into the Evolution of Plant Parasitism.</title>
        <authorList>
            <person name="Yoshida S."/>
            <person name="Kim S."/>
            <person name="Wafula E.K."/>
            <person name="Tanskanen J."/>
            <person name="Kim Y.M."/>
            <person name="Honaas L."/>
            <person name="Yang Z."/>
            <person name="Spallek T."/>
            <person name="Conn C.E."/>
            <person name="Ichihashi Y."/>
            <person name="Cheong K."/>
            <person name="Cui S."/>
            <person name="Der J.P."/>
            <person name="Gundlach H."/>
            <person name="Jiao Y."/>
            <person name="Hori C."/>
            <person name="Ishida J.K."/>
            <person name="Kasahara H."/>
            <person name="Kiba T."/>
            <person name="Kim M.S."/>
            <person name="Koo N."/>
            <person name="Laohavisit A."/>
            <person name="Lee Y.H."/>
            <person name="Lumba S."/>
            <person name="McCourt P."/>
            <person name="Mortimer J.C."/>
            <person name="Mutuku J.M."/>
            <person name="Nomura T."/>
            <person name="Sasaki-Sekimoto Y."/>
            <person name="Seto Y."/>
            <person name="Wang Y."/>
            <person name="Wakatake T."/>
            <person name="Sakakibara H."/>
            <person name="Demura T."/>
            <person name="Yamaguchi S."/>
            <person name="Yoneyama K."/>
            <person name="Manabe R.I."/>
            <person name="Nelson D.C."/>
            <person name="Schulman A.H."/>
            <person name="Timko M.P."/>
            <person name="dePamphilis C.W."/>
            <person name="Choi D."/>
            <person name="Shirasu K."/>
        </authorList>
    </citation>
    <scope>NUCLEOTIDE SEQUENCE [LARGE SCALE GENOMIC DNA]</scope>
    <source>
        <strain evidence="3">cv. UVA1</strain>
    </source>
</reference>
<accession>A0A5A7PSF3</accession>
<sequence length="207" mass="22599">MEKQANGEEMENKYIHSMYTHSKFGGELVEKKLPMEWRRRMATRTGRQALLNNRCRKVADSGRIDRPPPRRRSPPPPVGSENRLPLSDTPSPKSGGEDTNKSLSLWPTDNSLPLSGDLTPSKLRLRSGEPPSHLGGSLLPAPPPARPSSILRMDHGAGGRASGWAASDCALSGQQLKFVKSGHFVYFIVIFSKTDGIGLNSFGGKID</sequence>
<keyword evidence="3" id="KW-1185">Reference proteome</keyword>
<protein>
    <submittedName>
        <fullName evidence="2">Zinc finger and BTB domain-containing protein 46</fullName>
    </submittedName>
</protein>
<feature type="compositionally biased region" description="Basic and acidic residues" evidence="1">
    <location>
        <begin position="57"/>
        <end position="68"/>
    </location>
</feature>
<evidence type="ECO:0000256" key="1">
    <source>
        <dbReference type="SAM" id="MobiDB-lite"/>
    </source>
</evidence>
<dbReference type="EMBL" id="BKCP01004984">
    <property type="protein sequence ID" value="GER35596.1"/>
    <property type="molecule type" value="Genomic_DNA"/>
</dbReference>
<evidence type="ECO:0000313" key="2">
    <source>
        <dbReference type="EMBL" id="GER35596.1"/>
    </source>
</evidence>
<name>A0A5A7PSF3_STRAF</name>